<feature type="signal peptide" evidence="1">
    <location>
        <begin position="1"/>
        <end position="28"/>
    </location>
</feature>
<sequence length="142" mass="15534">MVFTCGMLCLPLTNLTCFILLGLPVTESDITWSELHPSERVYCKVLLLIFEHAVRGMLPKGRKILQLAQTIPVSLRLAHTAVVELVRSLSNLLKLTLSSSLSSPSSSHLEALSSPFLVEALSSQADPLKLRPSQVQTLPSSR</sequence>
<protein>
    <submittedName>
        <fullName evidence="2">Uncharacterized protein</fullName>
    </submittedName>
</protein>
<name>A0A8S9GKC1_BRACR</name>
<proteinExistence type="predicted"/>
<evidence type="ECO:0000256" key="1">
    <source>
        <dbReference type="SAM" id="SignalP"/>
    </source>
</evidence>
<dbReference type="EMBL" id="QGKY02001925">
    <property type="protein sequence ID" value="KAF2546675.1"/>
    <property type="molecule type" value="Genomic_DNA"/>
</dbReference>
<gene>
    <name evidence="2" type="ORF">F2Q70_00020250</name>
</gene>
<keyword evidence="1" id="KW-0732">Signal</keyword>
<dbReference type="AlphaFoldDB" id="A0A8S9GKC1"/>
<feature type="chain" id="PRO_5035762414" evidence="1">
    <location>
        <begin position="29"/>
        <end position="142"/>
    </location>
</feature>
<comment type="caution">
    <text evidence="2">The sequence shown here is derived from an EMBL/GenBank/DDBJ whole genome shotgun (WGS) entry which is preliminary data.</text>
</comment>
<reference evidence="2" key="1">
    <citation type="submission" date="2019-12" db="EMBL/GenBank/DDBJ databases">
        <title>Genome sequencing and annotation of Brassica cretica.</title>
        <authorList>
            <person name="Studholme D.J."/>
            <person name="Sarris P.F."/>
        </authorList>
    </citation>
    <scope>NUCLEOTIDE SEQUENCE</scope>
    <source>
        <strain evidence="2">PFS-102/07</strain>
        <tissue evidence="2">Leaf</tissue>
    </source>
</reference>
<organism evidence="2">
    <name type="scientific">Brassica cretica</name>
    <name type="common">Mustard</name>
    <dbReference type="NCBI Taxonomy" id="69181"/>
    <lineage>
        <taxon>Eukaryota</taxon>
        <taxon>Viridiplantae</taxon>
        <taxon>Streptophyta</taxon>
        <taxon>Embryophyta</taxon>
        <taxon>Tracheophyta</taxon>
        <taxon>Spermatophyta</taxon>
        <taxon>Magnoliopsida</taxon>
        <taxon>eudicotyledons</taxon>
        <taxon>Gunneridae</taxon>
        <taxon>Pentapetalae</taxon>
        <taxon>rosids</taxon>
        <taxon>malvids</taxon>
        <taxon>Brassicales</taxon>
        <taxon>Brassicaceae</taxon>
        <taxon>Brassiceae</taxon>
        <taxon>Brassica</taxon>
    </lineage>
</organism>
<accession>A0A8S9GKC1</accession>
<evidence type="ECO:0000313" key="2">
    <source>
        <dbReference type="EMBL" id="KAF2546675.1"/>
    </source>
</evidence>